<dbReference type="InterPro" id="IPR050142">
    <property type="entry name" value="MADS-box/MEF2_TF"/>
</dbReference>
<dbReference type="Pfam" id="PF00319">
    <property type="entry name" value="SRF-TF"/>
    <property type="match status" value="1"/>
</dbReference>
<comment type="subcellular location">
    <subcellularLocation>
        <location evidence="1">Nucleus</location>
    </subcellularLocation>
</comment>
<keyword evidence="8" id="KW-1185">Reference proteome</keyword>
<evidence type="ECO:0000259" key="6">
    <source>
        <dbReference type="PROSITE" id="PS50066"/>
    </source>
</evidence>
<dbReference type="GO" id="GO:0046983">
    <property type="term" value="F:protein dimerization activity"/>
    <property type="evidence" value="ECO:0007669"/>
    <property type="project" value="InterPro"/>
</dbReference>
<dbReference type="InterPro" id="IPR002100">
    <property type="entry name" value="TF_MADSbox"/>
</dbReference>
<evidence type="ECO:0000256" key="2">
    <source>
        <dbReference type="ARBA" id="ARBA00023015"/>
    </source>
</evidence>
<dbReference type="OrthoDB" id="779403at2759"/>
<dbReference type="FunFam" id="3.40.1810.10:FF:000018">
    <property type="entry name" value="agamous-like MADS-box protein AGL80"/>
    <property type="match status" value="1"/>
</dbReference>
<keyword evidence="4" id="KW-0804">Transcription</keyword>
<dbReference type="PRINTS" id="PR00404">
    <property type="entry name" value="MADSDOMAIN"/>
</dbReference>
<keyword evidence="5" id="KW-0539">Nucleus</keyword>
<dbReference type="GO" id="GO:0005634">
    <property type="term" value="C:nucleus"/>
    <property type="evidence" value="ECO:0007669"/>
    <property type="project" value="UniProtKB-SubCell"/>
</dbReference>
<dbReference type="PROSITE" id="PS50066">
    <property type="entry name" value="MADS_BOX_2"/>
    <property type="match status" value="1"/>
</dbReference>
<evidence type="ECO:0000313" key="8">
    <source>
        <dbReference type="Proteomes" id="UP000027138"/>
    </source>
</evidence>
<dbReference type="EMBL" id="KK914219">
    <property type="protein sequence ID" value="KDP46194.1"/>
    <property type="molecule type" value="Genomic_DNA"/>
</dbReference>
<name>A0A067LNZ3_JATCU</name>
<dbReference type="GO" id="GO:0045944">
    <property type="term" value="P:positive regulation of transcription by RNA polymerase II"/>
    <property type="evidence" value="ECO:0007669"/>
    <property type="project" value="InterPro"/>
</dbReference>
<dbReference type="SMART" id="SM00432">
    <property type="entry name" value="MADS"/>
    <property type="match status" value="1"/>
</dbReference>
<keyword evidence="2" id="KW-0805">Transcription regulation</keyword>
<proteinExistence type="predicted"/>
<reference evidence="7 8" key="1">
    <citation type="journal article" date="2014" name="PLoS ONE">
        <title>Global Analysis of Gene Expression Profiles in Physic Nut (Jatropha curcas L.) Seedlings Exposed to Salt Stress.</title>
        <authorList>
            <person name="Zhang L."/>
            <person name="Zhang C."/>
            <person name="Wu P."/>
            <person name="Chen Y."/>
            <person name="Li M."/>
            <person name="Jiang H."/>
            <person name="Wu G."/>
        </authorList>
    </citation>
    <scope>NUCLEOTIDE SEQUENCE [LARGE SCALE GENOMIC DNA]</scope>
    <source>
        <strain evidence="8">cv. GZQX0401</strain>
        <tissue evidence="7">Young leaves</tissue>
    </source>
</reference>
<dbReference type="SUPFAM" id="SSF55455">
    <property type="entry name" value="SRF-like"/>
    <property type="match status" value="1"/>
</dbReference>
<evidence type="ECO:0000256" key="3">
    <source>
        <dbReference type="ARBA" id="ARBA00023125"/>
    </source>
</evidence>
<dbReference type="CDD" id="cd00266">
    <property type="entry name" value="MADS_SRF_like"/>
    <property type="match status" value="1"/>
</dbReference>
<evidence type="ECO:0000256" key="1">
    <source>
        <dbReference type="ARBA" id="ARBA00004123"/>
    </source>
</evidence>
<protein>
    <recommendedName>
        <fullName evidence="6">MADS-box domain-containing protein</fullName>
    </recommendedName>
</protein>
<feature type="domain" description="MADS-box" evidence="6">
    <location>
        <begin position="1"/>
        <end position="49"/>
    </location>
</feature>
<evidence type="ECO:0000313" key="7">
    <source>
        <dbReference type="EMBL" id="KDP46194.1"/>
    </source>
</evidence>
<gene>
    <name evidence="7" type="ORF">JCGZ_10034</name>
</gene>
<organism evidence="7 8">
    <name type="scientific">Jatropha curcas</name>
    <name type="common">Barbados nut</name>
    <dbReference type="NCBI Taxonomy" id="180498"/>
    <lineage>
        <taxon>Eukaryota</taxon>
        <taxon>Viridiplantae</taxon>
        <taxon>Streptophyta</taxon>
        <taxon>Embryophyta</taxon>
        <taxon>Tracheophyta</taxon>
        <taxon>Spermatophyta</taxon>
        <taxon>Magnoliopsida</taxon>
        <taxon>eudicotyledons</taxon>
        <taxon>Gunneridae</taxon>
        <taxon>Pentapetalae</taxon>
        <taxon>rosids</taxon>
        <taxon>fabids</taxon>
        <taxon>Malpighiales</taxon>
        <taxon>Euphorbiaceae</taxon>
        <taxon>Crotonoideae</taxon>
        <taxon>Jatropheae</taxon>
        <taxon>Jatropha</taxon>
    </lineage>
</organism>
<sequence length="254" mass="29047">MTRKKVKLVYMSNDSARRATFKKRKNGLIKKVSELTTLCGIDACAIIYNPYDSQPEVWPSPSGVQCVLAQLKNMPEMEQIKKMESQESFIRQRISKCNEQLKKQITENHKKEVTKLMFQGLTGKIVLNNLNMTDLNDLGCLIDQNLKEIYIKIETLKKQRNTDNKISQTVAPASSLLLPPQSGVARPSGGEVGRLQNNNFEVMNSNNMDAMQRQEWITDWIDPQEHMVFGDDEMMIPFGDNINQNSLWSNAFFP</sequence>
<dbReference type="Proteomes" id="UP000027138">
    <property type="component" value="Unassembled WGS sequence"/>
</dbReference>
<dbReference type="Gene3D" id="3.40.1810.10">
    <property type="entry name" value="Transcription factor, MADS-box"/>
    <property type="match status" value="1"/>
</dbReference>
<dbReference type="KEGG" id="jcu:105631738"/>
<accession>A0A067LNZ3</accession>
<evidence type="ECO:0000256" key="4">
    <source>
        <dbReference type="ARBA" id="ARBA00023163"/>
    </source>
</evidence>
<dbReference type="AlphaFoldDB" id="A0A067LNZ3"/>
<dbReference type="InterPro" id="IPR036879">
    <property type="entry name" value="TF_MADSbox_sf"/>
</dbReference>
<evidence type="ECO:0000256" key="5">
    <source>
        <dbReference type="ARBA" id="ARBA00023242"/>
    </source>
</evidence>
<dbReference type="PANTHER" id="PTHR48019">
    <property type="entry name" value="SERUM RESPONSE FACTOR HOMOLOG"/>
    <property type="match status" value="1"/>
</dbReference>
<dbReference type="InterPro" id="IPR033897">
    <property type="entry name" value="SRF-like_MADS-box"/>
</dbReference>
<keyword evidence="3" id="KW-0238">DNA-binding</keyword>
<dbReference type="GO" id="GO:0000981">
    <property type="term" value="F:DNA-binding transcription factor activity, RNA polymerase II-specific"/>
    <property type="evidence" value="ECO:0007669"/>
    <property type="project" value="InterPro"/>
</dbReference>
<dbReference type="GO" id="GO:0000987">
    <property type="term" value="F:cis-regulatory region sequence-specific DNA binding"/>
    <property type="evidence" value="ECO:0007669"/>
    <property type="project" value="InterPro"/>
</dbReference>